<keyword evidence="9 11" id="KW-0472">Membrane</keyword>
<dbReference type="InterPro" id="IPR016135">
    <property type="entry name" value="UBQ-conjugating_enzyme/RWD"/>
</dbReference>
<keyword evidence="5" id="KW-0547">Nucleotide-binding</keyword>
<comment type="caution">
    <text evidence="13">The sequence shown here is derived from an EMBL/GenBank/DDBJ whole genome shotgun (WGS) entry which is preliminary data.</text>
</comment>
<evidence type="ECO:0000256" key="3">
    <source>
        <dbReference type="ARBA" id="ARBA00022679"/>
    </source>
</evidence>
<proteinExistence type="predicted"/>
<evidence type="ECO:0000256" key="7">
    <source>
        <dbReference type="ARBA" id="ARBA00022840"/>
    </source>
</evidence>
<evidence type="ECO:0000256" key="11">
    <source>
        <dbReference type="SAM" id="Phobius"/>
    </source>
</evidence>
<evidence type="ECO:0000256" key="8">
    <source>
        <dbReference type="ARBA" id="ARBA00022989"/>
    </source>
</evidence>
<feature type="domain" description="UBC core" evidence="12">
    <location>
        <begin position="5"/>
        <end position="165"/>
    </location>
</feature>
<dbReference type="SMART" id="SM00212">
    <property type="entry name" value="UBCc"/>
    <property type="match status" value="1"/>
</dbReference>
<dbReference type="SUPFAM" id="SSF54495">
    <property type="entry name" value="UBC-like"/>
    <property type="match status" value="1"/>
</dbReference>
<dbReference type="InterPro" id="IPR050113">
    <property type="entry name" value="Ub_conjugating_enzyme"/>
</dbReference>
<evidence type="ECO:0000259" key="12">
    <source>
        <dbReference type="PROSITE" id="PS50127"/>
    </source>
</evidence>
<dbReference type="CDD" id="cd23799">
    <property type="entry name" value="UBCc_UBE2J"/>
    <property type="match status" value="1"/>
</dbReference>
<organism evidence="13 14">
    <name type="scientific">Rhynchospora tenuis</name>
    <dbReference type="NCBI Taxonomy" id="198213"/>
    <lineage>
        <taxon>Eukaryota</taxon>
        <taxon>Viridiplantae</taxon>
        <taxon>Streptophyta</taxon>
        <taxon>Embryophyta</taxon>
        <taxon>Tracheophyta</taxon>
        <taxon>Spermatophyta</taxon>
        <taxon>Magnoliopsida</taxon>
        <taxon>Liliopsida</taxon>
        <taxon>Poales</taxon>
        <taxon>Cyperaceae</taxon>
        <taxon>Cyperoideae</taxon>
        <taxon>Rhynchosporeae</taxon>
        <taxon>Rhynchospora</taxon>
    </lineage>
</organism>
<evidence type="ECO:0000256" key="4">
    <source>
        <dbReference type="ARBA" id="ARBA00022692"/>
    </source>
</evidence>
<dbReference type="Pfam" id="PF00179">
    <property type="entry name" value="UQ_con"/>
    <property type="match status" value="1"/>
</dbReference>
<dbReference type="PROSITE" id="PS50127">
    <property type="entry name" value="UBC_2"/>
    <property type="match status" value="1"/>
</dbReference>
<keyword evidence="4 11" id="KW-0812">Transmembrane</keyword>
<feature type="transmembrane region" description="Helical" evidence="11">
    <location>
        <begin position="225"/>
        <end position="244"/>
    </location>
</feature>
<evidence type="ECO:0000256" key="9">
    <source>
        <dbReference type="ARBA" id="ARBA00023136"/>
    </source>
</evidence>
<dbReference type="GO" id="GO:0042631">
    <property type="term" value="P:cellular response to water deprivation"/>
    <property type="evidence" value="ECO:0007669"/>
    <property type="project" value="UniProtKB-ARBA"/>
</dbReference>
<gene>
    <name evidence="13" type="ORF">LUZ61_002821</name>
</gene>
<accession>A0AAD6ES66</accession>
<dbReference type="EC" id="2.3.2.23" evidence="2"/>
<keyword evidence="3" id="KW-0808">Transferase</keyword>
<dbReference type="InterPro" id="IPR000608">
    <property type="entry name" value="UBC"/>
</dbReference>
<protein>
    <recommendedName>
        <fullName evidence="2">E2 ubiquitin-conjugating enzyme</fullName>
        <ecNumber evidence="2">2.3.2.23</ecNumber>
    </recommendedName>
</protein>
<dbReference type="PANTHER" id="PTHR24067">
    <property type="entry name" value="UBIQUITIN-CONJUGATING ENZYME E2"/>
    <property type="match status" value="1"/>
</dbReference>
<evidence type="ECO:0000256" key="10">
    <source>
        <dbReference type="ARBA" id="ARBA00056190"/>
    </source>
</evidence>
<sequence>MAERGCVKRLQKEYHAICKEPPPQIVARPSPSDILEWHFVLEGSEGTPFAGGIYYGKLKFPSDYPFKPPSISMITPNGRFAPHKRICLSMSDFHPESWNPMWSVSSILTGLLSFMMDDGMTTGSIRSTDEEKRKLAKASLAYNCESNNCPNFRKLFPEYVEKYNQKQAPPVTTPKSELLERRPIDNHPVPSPVNPAVAVAAPEPQAQQLANGVALKGKAKKQVPFWLVFLLVSVFGMVMALPLLQL</sequence>
<evidence type="ECO:0000256" key="5">
    <source>
        <dbReference type="ARBA" id="ARBA00022741"/>
    </source>
</evidence>
<evidence type="ECO:0000256" key="2">
    <source>
        <dbReference type="ARBA" id="ARBA00012486"/>
    </source>
</evidence>
<evidence type="ECO:0000313" key="14">
    <source>
        <dbReference type="Proteomes" id="UP001210211"/>
    </source>
</evidence>
<reference evidence="13 14" key="1">
    <citation type="journal article" date="2022" name="Cell">
        <title>Repeat-based holocentromeres influence genome architecture and karyotype evolution.</title>
        <authorList>
            <person name="Hofstatter P.G."/>
            <person name="Thangavel G."/>
            <person name="Lux T."/>
            <person name="Neumann P."/>
            <person name="Vondrak T."/>
            <person name="Novak P."/>
            <person name="Zhang M."/>
            <person name="Costa L."/>
            <person name="Castellani M."/>
            <person name="Scott A."/>
            <person name="Toegelov H."/>
            <person name="Fuchs J."/>
            <person name="Mata-Sucre Y."/>
            <person name="Dias Y."/>
            <person name="Vanzela A.L.L."/>
            <person name="Huettel B."/>
            <person name="Almeida C.C.S."/>
            <person name="Simkova H."/>
            <person name="Souza G."/>
            <person name="Pedrosa-Harand A."/>
            <person name="Macas J."/>
            <person name="Mayer K.F.X."/>
            <person name="Houben A."/>
            <person name="Marques A."/>
        </authorList>
    </citation>
    <scope>NUCLEOTIDE SEQUENCE [LARGE SCALE GENOMIC DNA]</scope>
    <source>
        <strain evidence="13">RhyTen1mFocal</strain>
    </source>
</reference>
<evidence type="ECO:0000256" key="1">
    <source>
        <dbReference type="ARBA" id="ARBA00004167"/>
    </source>
</evidence>
<dbReference type="EMBL" id="JAMRDG010000001">
    <property type="protein sequence ID" value="KAJ3699116.1"/>
    <property type="molecule type" value="Genomic_DNA"/>
</dbReference>
<comment type="subcellular location">
    <subcellularLocation>
        <location evidence="1">Membrane</location>
        <topology evidence="1">Single-pass membrane protein</topology>
    </subcellularLocation>
</comment>
<name>A0AAD6ES66_9POAL</name>
<keyword evidence="7" id="KW-0067">ATP-binding</keyword>
<dbReference type="FunFam" id="3.10.110.10:FF:000059">
    <property type="entry name" value="Ubiquitin-conjugating enzyme E2 34"/>
    <property type="match status" value="1"/>
</dbReference>
<keyword evidence="6" id="KW-0833">Ubl conjugation pathway</keyword>
<dbReference type="GO" id="GO:0016020">
    <property type="term" value="C:membrane"/>
    <property type="evidence" value="ECO:0007669"/>
    <property type="project" value="UniProtKB-SubCell"/>
</dbReference>
<dbReference type="GO" id="GO:0005524">
    <property type="term" value="F:ATP binding"/>
    <property type="evidence" value="ECO:0007669"/>
    <property type="project" value="UniProtKB-KW"/>
</dbReference>
<evidence type="ECO:0000313" key="13">
    <source>
        <dbReference type="EMBL" id="KAJ3699116.1"/>
    </source>
</evidence>
<dbReference type="Gene3D" id="3.10.110.10">
    <property type="entry name" value="Ubiquitin Conjugating Enzyme"/>
    <property type="match status" value="1"/>
</dbReference>
<dbReference type="GO" id="GO:0061631">
    <property type="term" value="F:ubiquitin conjugating enzyme activity"/>
    <property type="evidence" value="ECO:0007669"/>
    <property type="project" value="UniProtKB-EC"/>
</dbReference>
<evidence type="ECO:0000256" key="6">
    <source>
        <dbReference type="ARBA" id="ARBA00022786"/>
    </source>
</evidence>
<keyword evidence="8 11" id="KW-1133">Transmembrane helix</keyword>
<keyword evidence="14" id="KW-1185">Reference proteome</keyword>
<dbReference type="Proteomes" id="UP001210211">
    <property type="component" value="Unassembled WGS sequence"/>
</dbReference>
<dbReference type="GO" id="GO:1902457">
    <property type="term" value="P:negative regulation of stomatal opening"/>
    <property type="evidence" value="ECO:0007669"/>
    <property type="project" value="UniProtKB-ARBA"/>
</dbReference>
<comment type="function">
    <text evidence="10">Accepts the ubiquitin from the E1 complex and catalyzes its covalent attachment to other proteins.</text>
</comment>
<dbReference type="AlphaFoldDB" id="A0AAD6ES66"/>